<comment type="caution">
    <text evidence="2">The sequence shown here is derived from an EMBL/GenBank/DDBJ whole genome shotgun (WGS) entry which is preliminary data.</text>
</comment>
<reference evidence="2 3" key="1">
    <citation type="submission" date="2022-11" db="EMBL/GenBank/DDBJ databases">
        <title>Minimal conservation of predation-associated metabolite biosynthetic gene clusters underscores biosynthetic potential of Myxococcota including descriptions for ten novel species: Archangium lansinium sp. nov., Myxococcus landrumus sp. nov., Nannocystis bai.</title>
        <authorList>
            <person name="Ahearne A."/>
            <person name="Stevens C."/>
            <person name="Dowd S."/>
        </authorList>
    </citation>
    <scope>NUCLEOTIDE SEQUENCE [LARGE SCALE GENOMIC DNA]</scope>
    <source>
        <strain evidence="2 3">BB15-2</strain>
    </source>
</reference>
<feature type="region of interest" description="Disordered" evidence="1">
    <location>
        <begin position="1"/>
        <end position="27"/>
    </location>
</feature>
<feature type="compositionally biased region" description="Acidic residues" evidence="1">
    <location>
        <begin position="14"/>
        <end position="27"/>
    </location>
</feature>
<dbReference type="RefSeq" id="WP_272089474.1">
    <property type="nucleotide sequence ID" value="NZ_JAQNDL010000003.1"/>
</dbReference>
<name>A0ABT5E6K2_9BACT</name>
<protein>
    <submittedName>
        <fullName evidence="2">Uncharacterized protein</fullName>
    </submittedName>
</protein>
<evidence type="ECO:0000313" key="2">
    <source>
        <dbReference type="EMBL" id="MDC0720969.1"/>
    </source>
</evidence>
<proteinExistence type="predicted"/>
<accession>A0ABT5E6K2</accession>
<keyword evidence="3" id="KW-1185">Reference proteome</keyword>
<dbReference type="Proteomes" id="UP001221686">
    <property type="component" value="Unassembled WGS sequence"/>
</dbReference>
<sequence length="169" mass="18414">MASEDELFGTWIEDPPEPDLDDDDDDVDDSMQLHALVLGRDAAGRGLARYGQIYASNHGTDEQYGEGTFRCVQGGLVVDLPALGDWSDAAGLGYESRRSQVRARRFEFMRSVVDGEAIVLTSHLDPGFPRVPPARFVRVTDPSAELAQLDALAERARVRQGGLADRGAP</sequence>
<evidence type="ECO:0000313" key="3">
    <source>
        <dbReference type="Proteomes" id="UP001221686"/>
    </source>
</evidence>
<organism evidence="2 3">
    <name type="scientific">Nannocystis bainbridge</name>
    <dbReference type="NCBI Taxonomy" id="2995303"/>
    <lineage>
        <taxon>Bacteria</taxon>
        <taxon>Pseudomonadati</taxon>
        <taxon>Myxococcota</taxon>
        <taxon>Polyangia</taxon>
        <taxon>Nannocystales</taxon>
        <taxon>Nannocystaceae</taxon>
        <taxon>Nannocystis</taxon>
    </lineage>
</organism>
<evidence type="ECO:0000256" key="1">
    <source>
        <dbReference type="SAM" id="MobiDB-lite"/>
    </source>
</evidence>
<gene>
    <name evidence="2" type="ORF">POL25_28950</name>
</gene>
<dbReference type="EMBL" id="JAQNDL010000003">
    <property type="protein sequence ID" value="MDC0720969.1"/>
    <property type="molecule type" value="Genomic_DNA"/>
</dbReference>